<dbReference type="Pfam" id="PF00722">
    <property type="entry name" value="Glyco_hydro_16"/>
    <property type="match status" value="1"/>
</dbReference>
<evidence type="ECO:0000256" key="7">
    <source>
        <dbReference type="ARBA" id="ARBA00031665"/>
    </source>
</evidence>
<feature type="chain" id="PRO_5011762193" description="Beta-glucanase" evidence="9">
    <location>
        <begin position="26"/>
        <end position="248"/>
    </location>
</feature>
<evidence type="ECO:0000313" key="12">
    <source>
        <dbReference type="Proteomes" id="UP000198851"/>
    </source>
</evidence>
<dbReference type="InterPro" id="IPR008264">
    <property type="entry name" value="Beta_glucanase"/>
</dbReference>
<dbReference type="AlphaFoldDB" id="A0A1I4FPW1"/>
<dbReference type="SUPFAM" id="SSF49899">
    <property type="entry name" value="Concanavalin A-like lectins/glucanases"/>
    <property type="match status" value="1"/>
</dbReference>
<dbReference type="STRING" id="1280847.SAMN04488036_106180"/>
<gene>
    <name evidence="11" type="ORF">SAMN04488036_106180</name>
</gene>
<evidence type="ECO:0000313" key="11">
    <source>
        <dbReference type="EMBL" id="SFL19380.1"/>
    </source>
</evidence>
<reference evidence="12" key="1">
    <citation type="submission" date="2016-10" db="EMBL/GenBank/DDBJ databases">
        <authorList>
            <person name="Varghese N."/>
            <person name="Submissions S."/>
        </authorList>
    </citation>
    <scope>NUCLEOTIDE SEQUENCE [LARGE SCALE GENOMIC DNA]</scope>
    <source>
        <strain evidence="12">DSM 28453</strain>
    </source>
</reference>
<evidence type="ECO:0000256" key="3">
    <source>
        <dbReference type="ARBA" id="ARBA00022801"/>
    </source>
</evidence>
<comment type="similarity">
    <text evidence="1">Belongs to the glycosyl hydrolase 16 family.</text>
</comment>
<evidence type="ECO:0000256" key="1">
    <source>
        <dbReference type="ARBA" id="ARBA00006865"/>
    </source>
</evidence>
<keyword evidence="12" id="KW-1185">Reference proteome</keyword>
<dbReference type="PANTHER" id="PTHR31062">
    <property type="entry name" value="XYLOGLUCAN ENDOTRANSGLUCOSYLASE/HYDROLASE PROTEIN 8-RELATED"/>
    <property type="match status" value="1"/>
</dbReference>
<evidence type="ECO:0000256" key="9">
    <source>
        <dbReference type="SAM" id="SignalP"/>
    </source>
</evidence>
<dbReference type="InterPro" id="IPR044791">
    <property type="entry name" value="Beta-glucanase/XTH"/>
</dbReference>
<dbReference type="InterPro" id="IPR013320">
    <property type="entry name" value="ConA-like_dom_sf"/>
</dbReference>
<accession>A0A1I4FPW1</accession>
<dbReference type="OrthoDB" id="9809583at2"/>
<dbReference type="InterPro" id="IPR008263">
    <property type="entry name" value="GH16_AS"/>
</dbReference>
<evidence type="ECO:0000256" key="4">
    <source>
        <dbReference type="ARBA" id="ARBA00023295"/>
    </source>
</evidence>
<dbReference type="PROSITE" id="PS01034">
    <property type="entry name" value="GH16_1"/>
    <property type="match status" value="1"/>
</dbReference>
<dbReference type="RefSeq" id="WP_093324868.1">
    <property type="nucleotide sequence ID" value="NZ_FOSZ01000006.1"/>
</dbReference>
<name>A0A1I4FPW1_9RHOB</name>
<feature type="domain" description="GH16" evidence="10">
    <location>
        <begin position="10"/>
        <end position="243"/>
    </location>
</feature>
<evidence type="ECO:0000256" key="8">
    <source>
        <dbReference type="PIRSR" id="PIRSR608264-1"/>
    </source>
</evidence>
<feature type="active site" description="Nucleophile" evidence="8">
    <location>
        <position position="128"/>
    </location>
</feature>
<evidence type="ECO:0000256" key="5">
    <source>
        <dbReference type="ARBA" id="ARBA00029722"/>
    </source>
</evidence>
<protein>
    <recommendedName>
        <fullName evidence="2">Beta-glucanase</fullName>
    </recommendedName>
    <alternativeName>
        <fullName evidence="7">1,3-1,4-beta-D-glucan 4-glucanohydrolase</fullName>
    </alternativeName>
    <alternativeName>
        <fullName evidence="6">Endo-beta-1,3-1,4 glucanase</fullName>
    </alternativeName>
    <alternativeName>
        <fullName evidence="5">Lichenase</fullName>
    </alternativeName>
</protein>
<keyword evidence="4" id="KW-0326">Glycosidase</keyword>
<evidence type="ECO:0000256" key="2">
    <source>
        <dbReference type="ARBA" id="ARBA00014569"/>
    </source>
</evidence>
<organism evidence="11 12">
    <name type="scientific">Shimia haliotis</name>
    <dbReference type="NCBI Taxonomy" id="1280847"/>
    <lineage>
        <taxon>Bacteria</taxon>
        <taxon>Pseudomonadati</taxon>
        <taxon>Pseudomonadota</taxon>
        <taxon>Alphaproteobacteria</taxon>
        <taxon>Rhodobacterales</taxon>
        <taxon>Roseobacteraceae</taxon>
    </lineage>
</organism>
<dbReference type="Proteomes" id="UP000198851">
    <property type="component" value="Unassembled WGS sequence"/>
</dbReference>
<keyword evidence="9" id="KW-0732">Signal</keyword>
<evidence type="ECO:0000256" key="6">
    <source>
        <dbReference type="ARBA" id="ARBA00029771"/>
    </source>
</evidence>
<dbReference type="EMBL" id="FOSZ01000006">
    <property type="protein sequence ID" value="SFL19380.1"/>
    <property type="molecule type" value="Genomic_DNA"/>
</dbReference>
<dbReference type="GO" id="GO:0005975">
    <property type="term" value="P:carbohydrate metabolic process"/>
    <property type="evidence" value="ECO:0007669"/>
    <property type="project" value="InterPro"/>
</dbReference>
<dbReference type="PROSITE" id="PS51762">
    <property type="entry name" value="GH16_2"/>
    <property type="match status" value="1"/>
</dbReference>
<feature type="signal peptide" evidence="9">
    <location>
        <begin position="1"/>
        <end position="25"/>
    </location>
</feature>
<evidence type="ECO:0000259" key="10">
    <source>
        <dbReference type="PROSITE" id="PS51762"/>
    </source>
</evidence>
<feature type="active site" description="Proton donor" evidence="8">
    <location>
        <position position="132"/>
    </location>
</feature>
<dbReference type="InterPro" id="IPR000757">
    <property type="entry name" value="Beta-glucanase-like"/>
</dbReference>
<proteinExistence type="inferred from homology"/>
<dbReference type="GO" id="GO:0004553">
    <property type="term" value="F:hydrolase activity, hydrolyzing O-glycosyl compounds"/>
    <property type="evidence" value="ECO:0007669"/>
    <property type="project" value="InterPro"/>
</dbReference>
<dbReference type="Gene3D" id="2.60.120.200">
    <property type="match status" value="1"/>
</dbReference>
<keyword evidence="3 11" id="KW-0378">Hydrolase</keyword>
<sequence>MTRLFRAFAAFWGLMIVSTGTPAIAAEGFSDTFQSHPVTGWHVADYTFSHPHFDTDWSRGQLRFENGVHLNLSPQANQTNRFTGASIRRENTTHYGRYEVLMKPARGEGVVTGFFTYTGAYYGTRHDEIDIEFLGKDTTRLHIAWFVDGVLKNMFIDLGFDAADAPRIYAFEWLPDRIRWYAEDRLVFEVTEGESDLPSLPSFLFANIWAADESLDAWSGTPQANTHASAFVGEVRFIPLKDLPQPLS</sequence>
<dbReference type="PRINTS" id="PR00737">
    <property type="entry name" value="GLHYDRLASE16"/>
</dbReference>